<protein>
    <submittedName>
        <fullName evidence="3">Uncharacterized protein</fullName>
    </submittedName>
</protein>
<name>A0A150GE88_GONPE</name>
<feature type="compositionally biased region" description="Low complexity" evidence="1">
    <location>
        <begin position="1008"/>
        <end position="1022"/>
    </location>
</feature>
<keyword evidence="2" id="KW-1133">Transmembrane helix</keyword>
<accession>A0A150GE88</accession>
<keyword evidence="2" id="KW-0812">Transmembrane</keyword>
<comment type="caution">
    <text evidence="3">The sequence shown here is derived from an EMBL/GenBank/DDBJ whole genome shotgun (WGS) entry which is preliminary data.</text>
</comment>
<feature type="region of interest" description="Disordered" evidence="1">
    <location>
        <begin position="1175"/>
        <end position="1237"/>
    </location>
</feature>
<feature type="region of interest" description="Disordered" evidence="1">
    <location>
        <begin position="915"/>
        <end position="971"/>
    </location>
</feature>
<proteinExistence type="predicted"/>
<feature type="region of interest" description="Disordered" evidence="1">
    <location>
        <begin position="1008"/>
        <end position="1036"/>
    </location>
</feature>
<feature type="region of interest" description="Disordered" evidence="1">
    <location>
        <begin position="235"/>
        <end position="350"/>
    </location>
</feature>
<organism evidence="3 4">
    <name type="scientific">Gonium pectorale</name>
    <name type="common">Green alga</name>
    <dbReference type="NCBI Taxonomy" id="33097"/>
    <lineage>
        <taxon>Eukaryota</taxon>
        <taxon>Viridiplantae</taxon>
        <taxon>Chlorophyta</taxon>
        <taxon>core chlorophytes</taxon>
        <taxon>Chlorophyceae</taxon>
        <taxon>CS clade</taxon>
        <taxon>Chlamydomonadales</taxon>
        <taxon>Volvocaceae</taxon>
        <taxon>Gonium</taxon>
    </lineage>
</organism>
<feature type="compositionally biased region" description="Low complexity" evidence="1">
    <location>
        <begin position="743"/>
        <end position="752"/>
    </location>
</feature>
<keyword evidence="2" id="KW-0472">Membrane</keyword>
<feature type="region of interest" description="Disordered" evidence="1">
    <location>
        <begin position="399"/>
        <end position="432"/>
    </location>
</feature>
<evidence type="ECO:0000256" key="1">
    <source>
        <dbReference type="SAM" id="MobiDB-lite"/>
    </source>
</evidence>
<dbReference type="Proteomes" id="UP000075714">
    <property type="component" value="Unassembled WGS sequence"/>
</dbReference>
<feature type="compositionally biased region" description="Polar residues" evidence="1">
    <location>
        <begin position="405"/>
        <end position="422"/>
    </location>
</feature>
<evidence type="ECO:0000313" key="3">
    <source>
        <dbReference type="EMBL" id="KXZ48146.1"/>
    </source>
</evidence>
<gene>
    <name evidence="3" type="ORF">GPECTOR_30g242</name>
</gene>
<dbReference type="EMBL" id="LSYV01000031">
    <property type="protein sequence ID" value="KXZ48146.1"/>
    <property type="molecule type" value="Genomic_DNA"/>
</dbReference>
<feature type="region of interest" description="Disordered" evidence="1">
    <location>
        <begin position="1276"/>
        <end position="1325"/>
    </location>
</feature>
<sequence>MGVDFAVRLRSFVMRRLRVSPLHIGVEQGCIHLAITLLELGRGAGLIGPAAHRLRQARTGPGAADPAAASARGLPAALLGFMRSVLPEGAAPVHVSVTHNRRSYELRSEADGNQLAAGSGGDAPFRGSPVAQQMSAEAKVEVEAEAELPGHAADTQTVTLRAITLAARHGRDAVAEAAALAVQPAARTAAHNVALRSAGAGAARSGGASAPPADVPSALNALTAARDVLSSDPLIDSRSCLATPPAVPPRYQRHRHHHRRDSQQPEQQPAAAATDPPTQELYQRRGAEAAAAAAASNPTQPGRTPPVVKTREIPGAGGLPAGEMLASAGSGPGAGGRSFGDPVGDKRAQTAQSAEEVVGLAAAVAASVGVEMVEVWGLREGSPGQQETWQEPSYDHWMGAMEPQRGQQPGSASTAASGNPSGSLLGPPHHAADGTMDLVGTIGLAGLPAARRSQRLGRVVVSAGAVASAAAPAQSSAPQGGCLPTAARQGAAPPPLYGGSAGGGGGRLAHSLLLTAGLSAVEAVMRPPMPPMPLAPTQQQQGQSHPVELIGPSVLVWPEQPSAAPAVGPSASAGSGGASGITALPRGVLPPAASLVGASSPVGAGLALRLRLRCPDVLAHRPRRRGAPRGAAGMAVEQREGEASGLVSQLVAWNRVGAVPLTQLDDSAEGVTTVTLQPSLALEPSRSPSSQAFAALSPLPTSSRPPSTQLQPAHQVAAATAAVGSGIGSSSTGGLSSTGGSTGSPNPNSSTGAGCGARNGGAASLVPVPPAQLLYLAWRRGKALGPPCPVLLLPAAVPGMEELAAELVALQPQRTADTAAGDAAAQAQKSFQSFLVDFGLWIEALHGLSAGGRTFSPHRSAASMAARSPSIAGSDAATAAAGAAPRAAAASGSPQMLECAPSSRSAGLHVVARAAAPTSGTPSPNTAGWGSVDRAIRGLTPPTSLNALAQTSSPGFAAPGTGEGTVGGALLPAQPLPQAAAAGDARSPLTHPGVAAAAVGAGYQAAPQPLLSSTSSPPSRQPAVTSSFGSGSTGADSDDRLTQFAEDLLTVGCDLLAHAVACGAVATARLIMGLLMTHGSSWLQHVSGSSASARGAGGGGAGGGESASGSWRAGDMLLRFVLECCRAANGSGQTLLHLAVMSRSAAMLRLVAVSWPRDLGLPIWELNRLDRSGRSPADYLPPRGVEGSSDGGAGGNDSTFEAEAEALLLSLGPPPPPPQAGYAGSPEREAAFGAASPPDLGVSVGGSGLAAVMEDSAARGGRLLVAETDVLLSACSSGDGAPGATADQEAEAGSSRASSPDAGAAGTGSGEGGAPGVRPARDGTADDVASPALAQLLLSLSRIRSRPASEAPQSAPPSVLLWAPAACLLSASSLGAAAGLLLPLRALAARPWLPAAVTTVGRCTAFVLSALALTALRSTGRAGGGSEMSASELSVWMLLMTLAPTLLEMVPAGPRAALLSAEQAALLMYLLLAEGLPAGLAWLPCAAANLVSGVMLAAMMDMRARVVA</sequence>
<feature type="transmembrane region" description="Helical" evidence="2">
    <location>
        <begin position="1479"/>
        <end position="1499"/>
    </location>
</feature>
<reference evidence="4" key="1">
    <citation type="journal article" date="2016" name="Nat. Commun.">
        <title>The Gonium pectorale genome demonstrates co-option of cell cycle regulation during the evolution of multicellularity.</title>
        <authorList>
            <person name="Hanschen E.R."/>
            <person name="Marriage T.N."/>
            <person name="Ferris P.J."/>
            <person name="Hamaji T."/>
            <person name="Toyoda A."/>
            <person name="Fujiyama A."/>
            <person name="Neme R."/>
            <person name="Noguchi H."/>
            <person name="Minakuchi Y."/>
            <person name="Suzuki M."/>
            <person name="Kawai-Toyooka H."/>
            <person name="Smith D.R."/>
            <person name="Sparks H."/>
            <person name="Anderson J."/>
            <person name="Bakaric R."/>
            <person name="Luria V."/>
            <person name="Karger A."/>
            <person name="Kirschner M.W."/>
            <person name="Durand P.M."/>
            <person name="Michod R.E."/>
            <person name="Nozaki H."/>
            <person name="Olson B.J."/>
        </authorList>
    </citation>
    <scope>NUCLEOTIDE SEQUENCE [LARGE SCALE GENOMIC DNA]</scope>
    <source>
        <strain evidence="4">NIES-2863</strain>
    </source>
</reference>
<feature type="region of interest" description="Disordered" evidence="1">
    <location>
        <begin position="106"/>
        <end position="128"/>
    </location>
</feature>
<dbReference type="OrthoDB" id="553161at2759"/>
<evidence type="ECO:0000313" key="4">
    <source>
        <dbReference type="Proteomes" id="UP000075714"/>
    </source>
</evidence>
<feature type="region of interest" description="Disordered" evidence="1">
    <location>
        <begin position="680"/>
        <end position="755"/>
    </location>
</feature>
<evidence type="ECO:0000256" key="2">
    <source>
        <dbReference type="SAM" id="Phobius"/>
    </source>
</evidence>
<keyword evidence="4" id="KW-1185">Reference proteome</keyword>
<feature type="compositionally biased region" description="Basic residues" evidence="1">
    <location>
        <begin position="251"/>
        <end position="260"/>
    </location>
</feature>
<feature type="compositionally biased region" description="Polar residues" evidence="1">
    <location>
        <begin position="941"/>
        <end position="954"/>
    </location>
</feature>
<feature type="compositionally biased region" description="Polar residues" evidence="1">
    <location>
        <begin position="918"/>
        <end position="928"/>
    </location>
</feature>
<feature type="compositionally biased region" description="Polar residues" evidence="1">
    <location>
        <begin position="1023"/>
        <end position="1035"/>
    </location>
</feature>
<feature type="compositionally biased region" description="Gly residues" evidence="1">
    <location>
        <begin position="1305"/>
        <end position="1315"/>
    </location>
</feature>
<feature type="compositionally biased region" description="Low complexity" evidence="1">
    <location>
        <begin position="696"/>
        <end position="735"/>
    </location>
</feature>
<feature type="compositionally biased region" description="Low complexity" evidence="1">
    <location>
        <begin position="264"/>
        <end position="280"/>
    </location>
</feature>